<dbReference type="InterPro" id="IPR019888">
    <property type="entry name" value="Tscrpt_reg_AsnC-like"/>
</dbReference>
<dbReference type="Gene3D" id="1.10.10.10">
    <property type="entry name" value="Winged helix-like DNA-binding domain superfamily/Winged helix DNA-binding domain"/>
    <property type="match status" value="1"/>
</dbReference>
<dbReference type="PRINTS" id="PR00033">
    <property type="entry name" value="HTHASNC"/>
</dbReference>
<dbReference type="GO" id="GO:0043565">
    <property type="term" value="F:sequence-specific DNA binding"/>
    <property type="evidence" value="ECO:0007669"/>
    <property type="project" value="InterPro"/>
</dbReference>
<evidence type="ECO:0000259" key="4">
    <source>
        <dbReference type="PROSITE" id="PS50956"/>
    </source>
</evidence>
<dbReference type="InterPro" id="IPR000485">
    <property type="entry name" value="AsnC-type_HTH_dom"/>
</dbReference>
<name>A0A1I0LAP6_9ACTN</name>
<sequence length="164" mass="17841">MAGIRCHHGQVDELDAGIIRLLQSDARLSNRELARQLGIAPSTCLERVRALARRGVIKGYHAEIDPAALNRGVQAMVAVQVRPLSRAVIDTFKASAAKMPEVLSVFVLSGGDDFLLHVGVPDLDALHAFLLDRLSKRREVTGFRSSLIFQQVSNPAPSRLAQPS</sequence>
<keyword evidence="1" id="KW-0805">Transcription regulation</keyword>
<dbReference type="STRING" id="568860.SAMN05421811_113239"/>
<dbReference type="InterPro" id="IPR036388">
    <property type="entry name" value="WH-like_DNA-bd_sf"/>
</dbReference>
<dbReference type="AlphaFoldDB" id="A0A1I0LAP6"/>
<dbReference type="GO" id="GO:0043200">
    <property type="term" value="P:response to amino acid"/>
    <property type="evidence" value="ECO:0007669"/>
    <property type="project" value="TreeGrafter"/>
</dbReference>
<keyword evidence="2 5" id="KW-0238">DNA-binding</keyword>
<gene>
    <name evidence="5" type="ORF">SAMN05421811_113239</name>
</gene>
<evidence type="ECO:0000256" key="3">
    <source>
        <dbReference type="ARBA" id="ARBA00023163"/>
    </source>
</evidence>
<evidence type="ECO:0000256" key="1">
    <source>
        <dbReference type="ARBA" id="ARBA00023015"/>
    </source>
</evidence>
<dbReference type="InterPro" id="IPR036390">
    <property type="entry name" value="WH_DNA-bd_sf"/>
</dbReference>
<evidence type="ECO:0000313" key="5">
    <source>
        <dbReference type="EMBL" id="SEU36510.1"/>
    </source>
</evidence>
<dbReference type="CDD" id="cd00090">
    <property type="entry name" value="HTH_ARSR"/>
    <property type="match status" value="1"/>
</dbReference>
<dbReference type="InterPro" id="IPR011008">
    <property type="entry name" value="Dimeric_a/b-barrel"/>
</dbReference>
<dbReference type="InterPro" id="IPR011991">
    <property type="entry name" value="ArsR-like_HTH"/>
</dbReference>
<keyword evidence="6" id="KW-1185">Reference proteome</keyword>
<dbReference type="EMBL" id="FOHX01000013">
    <property type="protein sequence ID" value="SEU36510.1"/>
    <property type="molecule type" value="Genomic_DNA"/>
</dbReference>
<dbReference type="SUPFAM" id="SSF46785">
    <property type="entry name" value="Winged helix' DNA-binding domain"/>
    <property type="match status" value="1"/>
</dbReference>
<accession>A0A1I0LAP6</accession>
<dbReference type="InterPro" id="IPR019887">
    <property type="entry name" value="Tscrpt_reg_AsnC/Lrp_C"/>
</dbReference>
<dbReference type="Pfam" id="PF01037">
    <property type="entry name" value="AsnC_trans_reg"/>
    <property type="match status" value="1"/>
</dbReference>
<dbReference type="Gene3D" id="3.30.70.920">
    <property type="match status" value="1"/>
</dbReference>
<dbReference type="PANTHER" id="PTHR30154:SF54">
    <property type="entry name" value="POSSIBLE TRANSCRIPTIONAL REGULATORY PROTEIN (PROBABLY LRP_ASNC-FAMILY)"/>
    <property type="match status" value="1"/>
</dbReference>
<feature type="domain" description="HTH asnC-type" evidence="4">
    <location>
        <begin position="11"/>
        <end position="72"/>
    </location>
</feature>
<evidence type="ECO:0000313" key="6">
    <source>
        <dbReference type="Proteomes" id="UP000199361"/>
    </source>
</evidence>
<dbReference type="GO" id="GO:0005829">
    <property type="term" value="C:cytosol"/>
    <property type="evidence" value="ECO:0007669"/>
    <property type="project" value="TreeGrafter"/>
</dbReference>
<dbReference type="SMART" id="SM00344">
    <property type="entry name" value="HTH_ASNC"/>
    <property type="match status" value="1"/>
</dbReference>
<dbReference type="PROSITE" id="PS50956">
    <property type="entry name" value="HTH_ASNC_2"/>
    <property type="match status" value="1"/>
</dbReference>
<evidence type="ECO:0000256" key="2">
    <source>
        <dbReference type="ARBA" id="ARBA00023125"/>
    </source>
</evidence>
<dbReference type="OrthoDB" id="4411089at2"/>
<dbReference type="Pfam" id="PF13412">
    <property type="entry name" value="HTH_24"/>
    <property type="match status" value="1"/>
</dbReference>
<dbReference type="PANTHER" id="PTHR30154">
    <property type="entry name" value="LEUCINE-RESPONSIVE REGULATORY PROTEIN"/>
    <property type="match status" value="1"/>
</dbReference>
<organism evidence="5 6">
    <name type="scientific">Nonomuraea wenchangensis</name>
    <dbReference type="NCBI Taxonomy" id="568860"/>
    <lineage>
        <taxon>Bacteria</taxon>
        <taxon>Bacillati</taxon>
        <taxon>Actinomycetota</taxon>
        <taxon>Actinomycetes</taxon>
        <taxon>Streptosporangiales</taxon>
        <taxon>Streptosporangiaceae</taxon>
        <taxon>Nonomuraea</taxon>
    </lineage>
</organism>
<dbReference type="Proteomes" id="UP000199361">
    <property type="component" value="Unassembled WGS sequence"/>
</dbReference>
<reference evidence="5 6" key="1">
    <citation type="submission" date="2016-10" db="EMBL/GenBank/DDBJ databases">
        <authorList>
            <person name="de Groot N.N."/>
        </authorList>
    </citation>
    <scope>NUCLEOTIDE SEQUENCE [LARGE SCALE GENOMIC DNA]</scope>
    <source>
        <strain evidence="5 6">CGMCC 4.5598</strain>
    </source>
</reference>
<proteinExistence type="predicted"/>
<protein>
    <submittedName>
        <fullName evidence="5">DNA-binding transcriptional regulator, Lrp family</fullName>
    </submittedName>
</protein>
<keyword evidence="3" id="KW-0804">Transcription</keyword>
<dbReference type="SUPFAM" id="SSF54909">
    <property type="entry name" value="Dimeric alpha+beta barrel"/>
    <property type="match status" value="1"/>
</dbReference>